<dbReference type="GO" id="GO:0005044">
    <property type="term" value="F:scavenger receptor activity"/>
    <property type="evidence" value="ECO:0007669"/>
    <property type="project" value="TreeGrafter"/>
</dbReference>
<sequence>MCCRCCGVLQKKIWLFGSATLFLILGIVLTVWGPSFADNFIDNMIVLKEGSTTFEKWSNIPVPFYMQIYMFNWTNGKEVQEIGLKPNFERVGPYVFRETNIKTNITWHENKTISFKPQRTWHFEPKMSSGSLDDLLTAPHIPSLAASSFMRKKSSFMKKIFNSILNKNGGALYQTHTVNEWLFEGFYDEFLAFAKKQNNSLIPPIPSDHFAFLLNRNGSSDYEGTFTIHTGQGNLRELGEIKLWNGQSHTGYFPGECGRINGSTGELFTPKRNLNEYVSMFSRDTCRIINLMPIGTDTFRGIEAVHYETQAETFDNGVLNPNMKCYCQDPDNCQKTGATDISTCAEGVPMYLSHVEFRDADPSYANSTTGHKPIDESDRFFIIMEPRLGIPLKMNVAIQVSLHVQPDKDITILKNINEFYAPLFVGKTSGEVDAKLATKIKLFLNAPPIAFYSGIASLVLSIILLFIGIYLSLTKRW</sequence>
<dbReference type="PANTHER" id="PTHR11923:SF114">
    <property type="entry name" value="FI02050P-RELATED"/>
    <property type="match status" value="1"/>
</dbReference>
<keyword evidence="5 8" id="KW-1133">Transmembrane helix</keyword>
<evidence type="ECO:0000256" key="1">
    <source>
        <dbReference type="ARBA" id="ARBA00004236"/>
    </source>
</evidence>
<dbReference type="STRING" id="67801.A0A1B0APZ2"/>
<keyword evidence="6 8" id="KW-0472">Membrane</keyword>
<dbReference type="EMBL" id="JXJN01001618">
    <property type="status" value="NOT_ANNOTATED_CDS"/>
    <property type="molecule type" value="Genomic_DNA"/>
</dbReference>
<dbReference type="GO" id="GO:0005886">
    <property type="term" value="C:plasma membrane"/>
    <property type="evidence" value="ECO:0007669"/>
    <property type="project" value="UniProtKB-SubCell"/>
</dbReference>
<feature type="transmembrane region" description="Helical" evidence="8">
    <location>
        <begin position="449"/>
        <end position="473"/>
    </location>
</feature>
<proteinExistence type="inferred from homology"/>
<keyword evidence="7" id="KW-0325">Glycoprotein</keyword>
<evidence type="ECO:0008006" key="11">
    <source>
        <dbReference type="Google" id="ProtNLM"/>
    </source>
</evidence>
<organism evidence="9 10">
    <name type="scientific">Glossina palpalis gambiensis</name>
    <dbReference type="NCBI Taxonomy" id="67801"/>
    <lineage>
        <taxon>Eukaryota</taxon>
        <taxon>Metazoa</taxon>
        <taxon>Ecdysozoa</taxon>
        <taxon>Arthropoda</taxon>
        <taxon>Hexapoda</taxon>
        <taxon>Insecta</taxon>
        <taxon>Pterygota</taxon>
        <taxon>Neoptera</taxon>
        <taxon>Endopterygota</taxon>
        <taxon>Diptera</taxon>
        <taxon>Brachycera</taxon>
        <taxon>Muscomorpha</taxon>
        <taxon>Hippoboscoidea</taxon>
        <taxon>Glossinidae</taxon>
        <taxon>Glossina</taxon>
    </lineage>
</organism>
<dbReference type="AlphaFoldDB" id="A0A1B0APZ2"/>
<dbReference type="EnsemblMetazoa" id="GPPI004339-RA">
    <property type="protein sequence ID" value="GPPI004339-PA"/>
    <property type="gene ID" value="GPPI004339"/>
</dbReference>
<dbReference type="InterPro" id="IPR002159">
    <property type="entry name" value="CD36_fam"/>
</dbReference>
<comment type="similarity">
    <text evidence="2">Belongs to the CD36 family.</text>
</comment>
<feature type="transmembrane region" description="Helical" evidence="8">
    <location>
        <begin position="12"/>
        <end position="33"/>
    </location>
</feature>
<evidence type="ECO:0000256" key="5">
    <source>
        <dbReference type="ARBA" id="ARBA00022989"/>
    </source>
</evidence>
<evidence type="ECO:0000256" key="4">
    <source>
        <dbReference type="ARBA" id="ARBA00022692"/>
    </source>
</evidence>
<dbReference type="PANTHER" id="PTHR11923">
    <property type="entry name" value="SCAVENGER RECEPTOR CLASS B TYPE-1 SR-B1"/>
    <property type="match status" value="1"/>
</dbReference>
<evidence type="ECO:0000256" key="3">
    <source>
        <dbReference type="ARBA" id="ARBA00022475"/>
    </source>
</evidence>
<dbReference type="Proteomes" id="UP000092460">
    <property type="component" value="Unassembled WGS sequence"/>
</dbReference>
<dbReference type="PRINTS" id="PR01609">
    <property type="entry name" value="CD36FAMILY"/>
</dbReference>
<dbReference type="GO" id="GO:0005737">
    <property type="term" value="C:cytoplasm"/>
    <property type="evidence" value="ECO:0007669"/>
    <property type="project" value="TreeGrafter"/>
</dbReference>
<keyword evidence="3" id="KW-1003">Cell membrane</keyword>
<evidence type="ECO:0000256" key="2">
    <source>
        <dbReference type="ARBA" id="ARBA00010532"/>
    </source>
</evidence>
<evidence type="ECO:0000256" key="6">
    <source>
        <dbReference type="ARBA" id="ARBA00023136"/>
    </source>
</evidence>
<keyword evidence="10" id="KW-1185">Reference proteome</keyword>
<reference evidence="9" key="2">
    <citation type="submission" date="2020-05" db="UniProtKB">
        <authorList>
            <consortium name="EnsemblMetazoa"/>
        </authorList>
    </citation>
    <scope>IDENTIFICATION</scope>
    <source>
        <strain evidence="9">IAEA</strain>
    </source>
</reference>
<accession>A0A1B0APZ2</accession>
<evidence type="ECO:0000313" key="9">
    <source>
        <dbReference type="EnsemblMetazoa" id="GPPI004339-PA"/>
    </source>
</evidence>
<reference evidence="10" key="1">
    <citation type="submission" date="2015-01" db="EMBL/GenBank/DDBJ databases">
        <authorList>
            <person name="Aksoy S."/>
            <person name="Warren W."/>
            <person name="Wilson R.K."/>
        </authorList>
    </citation>
    <scope>NUCLEOTIDE SEQUENCE [LARGE SCALE GENOMIC DNA]</scope>
    <source>
        <strain evidence="10">IAEA</strain>
    </source>
</reference>
<protein>
    <recommendedName>
        <fullName evidence="11">Plasma membrane glycoprotein CD36</fullName>
    </recommendedName>
</protein>
<evidence type="ECO:0000256" key="8">
    <source>
        <dbReference type="SAM" id="Phobius"/>
    </source>
</evidence>
<dbReference type="Pfam" id="PF01130">
    <property type="entry name" value="CD36"/>
    <property type="match status" value="1"/>
</dbReference>
<comment type="subcellular location">
    <subcellularLocation>
        <location evidence="1">Cell membrane</location>
    </subcellularLocation>
</comment>
<dbReference type="VEuPathDB" id="VectorBase:GPPI004339"/>
<name>A0A1B0APZ2_9MUSC</name>
<keyword evidence="4 8" id="KW-0812">Transmembrane</keyword>
<evidence type="ECO:0000313" key="10">
    <source>
        <dbReference type="Proteomes" id="UP000092460"/>
    </source>
</evidence>
<evidence type="ECO:0000256" key="7">
    <source>
        <dbReference type="ARBA" id="ARBA00023180"/>
    </source>
</evidence>